<dbReference type="AlphaFoldDB" id="A0AAN7K9V8"/>
<keyword evidence="1" id="KW-0812">Transmembrane</keyword>
<organism evidence="3 4">
    <name type="scientific">Trapa natans</name>
    <name type="common">Water chestnut</name>
    <dbReference type="NCBI Taxonomy" id="22666"/>
    <lineage>
        <taxon>Eukaryota</taxon>
        <taxon>Viridiplantae</taxon>
        <taxon>Streptophyta</taxon>
        <taxon>Embryophyta</taxon>
        <taxon>Tracheophyta</taxon>
        <taxon>Spermatophyta</taxon>
        <taxon>Magnoliopsida</taxon>
        <taxon>eudicotyledons</taxon>
        <taxon>Gunneridae</taxon>
        <taxon>Pentapetalae</taxon>
        <taxon>rosids</taxon>
        <taxon>malvids</taxon>
        <taxon>Myrtales</taxon>
        <taxon>Lythraceae</taxon>
        <taxon>Trapa</taxon>
    </lineage>
</organism>
<keyword evidence="4" id="KW-1185">Reference proteome</keyword>
<keyword evidence="1" id="KW-1133">Transmembrane helix</keyword>
<evidence type="ECO:0000313" key="4">
    <source>
        <dbReference type="Proteomes" id="UP001346149"/>
    </source>
</evidence>
<name>A0AAN7K9V8_TRANT</name>
<accession>A0AAN7K9V8</accession>
<protein>
    <submittedName>
        <fullName evidence="3">Uncharacterized protein</fullName>
    </submittedName>
</protein>
<evidence type="ECO:0000256" key="1">
    <source>
        <dbReference type="SAM" id="Phobius"/>
    </source>
</evidence>
<reference evidence="3 4" key="1">
    <citation type="journal article" date="2023" name="Hortic Res">
        <title>Pangenome of water caltrop reveals structural variations and asymmetric subgenome divergence after allopolyploidization.</title>
        <authorList>
            <person name="Zhang X."/>
            <person name="Chen Y."/>
            <person name="Wang L."/>
            <person name="Yuan Y."/>
            <person name="Fang M."/>
            <person name="Shi L."/>
            <person name="Lu R."/>
            <person name="Comes H.P."/>
            <person name="Ma Y."/>
            <person name="Chen Y."/>
            <person name="Huang G."/>
            <person name="Zhou Y."/>
            <person name="Zheng Z."/>
            <person name="Qiu Y."/>
        </authorList>
    </citation>
    <scope>NUCLEOTIDE SEQUENCE [LARGE SCALE GENOMIC DNA]</scope>
    <source>
        <strain evidence="3">F231</strain>
    </source>
</reference>
<dbReference type="Proteomes" id="UP001346149">
    <property type="component" value="Unassembled WGS sequence"/>
</dbReference>
<comment type="caution">
    <text evidence="3">The sequence shown here is derived from an EMBL/GenBank/DDBJ whole genome shotgun (WGS) entry which is preliminary data.</text>
</comment>
<feature type="chain" id="PRO_5043030300" evidence="2">
    <location>
        <begin position="20"/>
        <end position="100"/>
    </location>
</feature>
<feature type="transmembrane region" description="Helical" evidence="1">
    <location>
        <begin position="71"/>
        <end position="89"/>
    </location>
</feature>
<keyword evidence="2" id="KW-0732">Signal</keyword>
<proteinExistence type="predicted"/>
<feature type="signal peptide" evidence="2">
    <location>
        <begin position="1"/>
        <end position="19"/>
    </location>
</feature>
<evidence type="ECO:0000313" key="3">
    <source>
        <dbReference type="EMBL" id="KAK4762954.1"/>
    </source>
</evidence>
<gene>
    <name evidence="3" type="ORF">SAY86_008722</name>
</gene>
<evidence type="ECO:0000256" key="2">
    <source>
        <dbReference type="SAM" id="SignalP"/>
    </source>
</evidence>
<dbReference type="EMBL" id="JAXQNO010000024">
    <property type="protein sequence ID" value="KAK4762954.1"/>
    <property type="molecule type" value="Genomic_DNA"/>
</dbReference>
<sequence>MHQLGQETCSLILLFGIVGQLYHHGFLQEICREISFGGNIAKQTITIRDGKMISHKGWVPRKKDKLAQAQFFYKLFFFLFFFGLVSQIHKSGRRKKTDNT</sequence>
<keyword evidence="1" id="KW-0472">Membrane</keyword>